<accession>A0A670J4X9</accession>
<protein>
    <submittedName>
        <fullName evidence="1">Uncharacterized protein</fullName>
    </submittedName>
</protein>
<dbReference type="AlphaFoldDB" id="A0A670J4X9"/>
<name>A0A670J4X9_PODMU</name>
<reference evidence="1 2" key="1">
    <citation type="journal article" date="2019" name="Proc. Natl. Acad. Sci. U.S.A.">
        <title>Regulatory changes in pterin and carotenoid genes underlie balanced color polymorphisms in the wall lizard.</title>
        <authorList>
            <person name="Andrade P."/>
            <person name="Pinho C."/>
            <person name="Perez I de Lanuza G."/>
            <person name="Afonso S."/>
            <person name="Brejcha J."/>
            <person name="Rubin C.J."/>
            <person name="Wallerman O."/>
            <person name="Pereira P."/>
            <person name="Sabatino S.J."/>
            <person name="Bellati A."/>
            <person name="Pellitteri-Rosa D."/>
            <person name="Bosakova Z."/>
            <person name="Bunikis I."/>
            <person name="Carretero M.A."/>
            <person name="Feiner N."/>
            <person name="Marsik P."/>
            <person name="Pauperio F."/>
            <person name="Salvi D."/>
            <person name="Soler L."/>
            <person name="While G.M."/>
            <person name="Uller T."/>
            <person name="Font E."/>
            <person name="Andersson L."/>
            <person name="Carneiro M."/>
        </authorList>
    </citation>
    <scope>NUCLEOTIDE SEQUENCE</scope>
</reference>
<reference evidence="1" key="2">
    <citation type="submission" date="2025-08" db="UniProtKB">
        <authorList>
            <consortium name="Ensembl"/>
        </authorList>
    </citation>
    <scope>IDENTIFICATION</scope>
</reference>
<sequence>MAGTTLRWSWMELMDCRMSSRVLSSRLGRGSCPQLPVHMARQPCFCHLLCHSLFGSPCSPTPASRSRKINVAPRPLGSPHAAPLFIS</sequence>
<proteinExistence type="predicted"/>
<dbReference type="Proteomes" id="UP000472272">
    <property type="component" value="Chromosome 8"/>
</dbReference>
<evidence type="ECO:0000313" key="1">
    <source>
        <dbReference type="Ensembl" id="ENSPMRP00000019235.1"/>
    </source>
</evidence>
<dbReference type="Ensembl" id="ENSPMRT00000020423.1">
    <property type="protein sequence ID" value="ENSPMRP00000019235.1"/>
    <property type="gene ID" value="ENSPMRG00000012570.1"/>
</dbReference>
<evidence type="ECO:0000313" key="2">
    <source>
        <dbReference type="Proteomes" id="UP000472272"/>
    </source>
</evidence>
<keyword evidence="2" id="KW-1185">Reference proteome</keyword>
<organism evidence="1 2">
    <name type="scientific">Podarcis muralis</name>
    <name type="common">Wall lizard</name>
    <name type="synonym">Lacerta muralis</name>
    <dbReference type="NCBI Taxonomy" id="64176"/>
    <lineage>
        <taxon>Eukaryota</taxon>
        <taxon>Metazoa</taxon>
        <taxon>Chordata</taxon>
        <taxon>Craniata</taxon>
        <taxon>Vertebrata</taxon>
        <taxon>Euteleostomi</taxon>
        <taxon>Lepidosauria</taxon>
        <taxon>Squamata</taxon>
        <taxon>Bifurcata</taxon>
        <taxon>Unidentata</taxon>
        <taxon>Episquamata</taxon>
        <taxon>Laterata</taxon>
        <taxon>Lacertibaenia</taxon>
        <taxon>Lacertidae</taxon>
        <taxon>Podarcis</taxon>
    </lineage>
</organism>
<reference evidence="1" key="3">
    <citation type="submission" date="2025-09" db="UniProtKB">
        <authorList>
            <consortium name="Ensembl"/>
        </authorList>
    </citation>
    <scope>IDENTIFICATION</scope>
</reference>